<feature type="compositionally biased region" description="Basic and acidic residues" evidence="1">
    <location>
        <begin position="48"/>
        <end position="62"/>
    </location>
</feature>
<reference evidence="2 3" key="1">
    <citation type="submission" date="2021-09" db="EMBL/GenBank/DDBJ databases">
        <title>Genomic insights and catalytic innovation underlie evolution of tropane alkaloids biosynthesis.</title>
        <authorList>
            <person name="Wang Y.-J."/>
            <person name="Tian T."/>
            <person name="Huang J.-P."/>
            <person name="Huang S.-X."/>
        </authorList>
    </citation>
    <scope>NUCLEOTIDE SEQUENCE [LARGE SCALE GENOMIC DNA]</scope>
    <source>
        <strain evidence="2">KIB-2018</strain>
        <tissue evidence="2">Leaf</tissue>
    </source>
</reference>
<organism evidence="2 3">
    <name type="scientific">Erythroxylum novogranatense</name>
    <dbReference type="NCBI Taxonomy" id="1862640"/>
    <lineage>
        <taxon>Eukaryota</taxon>
        <taxon>Viridiplantae</taxon>
        <taxon>Streptophyta</taxon>
        <taxon>Embryophyta</taxon>
        <taxon>Tracheophyta</taxon>
        <taxon>Spermatophyta</taxon>
        <taxon>Magnoliopsida</taxon>
        <taxon>eudicotyledons</taxon>
        <taxon>Gunneridae</taxon>
        <taxon>Pentapetalae</taxon>
        <taxon>rosids</taxon>
        <taxon>fabids</taxon>
        <taxon>Malpighiales</taxon>
        <taxon>Erythroxylaceae</taxon>
        <taxon>Erythroxylum</taxon>
    </lineage>
</organism>
<name>A0AAV8S936_9ROSI</name>
<dbReference type="PANTHER" id="PTHR37728">
    <property type="entry name" value="BNAA04G26730D PROTEIN"/>
    <property type="match status" value="1"/>
</dbReference>
<sequence length="147" mass="16632">MWTMSPLPPRPFAVATKPTGLLFPAVFSARSQPSDDRASAAPKKKPQKKEQERGTNKPEIPKQESGGLSGLDVLWAMQKAASEKNKRNDDKKGKKKRVLSAAENRKEEDNNMDYGNARPLCIKRDWSIRLDQLEKRLNDLSQKSERT</sequence>
<dbReference type="PANTHER" id="PTHR37728:SF1">
    <property type="entry name" value="OS06G0132300 PROTEIN"/>
    <property type="match status" value="1"/>
</dbReference>
<evidence type="ECO:0000256" key="1">
    <source>
        <dbReference type="SAM" id="MobiDB-lite"/>
    </source>
</evidence>
<keyword evidence="3" id="KW-1185">Reference proteome</keyword>
<evidence type="ECO:0000313" key="3">
    <source>
        <dbReference type="Proteomes" id="UP001159364"/>
    </source>
</evidence>
<proteinExistence type="predicted"/>
<gene>
    <name evidence="2" type="ORF">K2173_003454</name>
</gene>
<comment type="caution">
    <text evidence="2">The sequence shown here is derived from an EMBL/GenBank/DDBJ whole genome shotgun (WGS) entry which is preliminary data.</text>
</comment>
<protein>
    <submittedName>
        <fullName evidence="2">Uncharacterized protein</fullName>
    </submittedName>
</protein>
<evidence type="ECO:0000313" key="2">
    <source>
        <dbReference type="EMBL" id="KAJ8748553.1"/>
    </source>
</evidence>
<dbReference type="Proteomes" id="UP001159364">
    <property type="component" value="Linkage Group LG12"/>
</dbReference>
<feature type="compositionally biased region" description="Basic and acidic residues" evidence="1">
    <location>
        <begin position="81"/>
        <end position="92"/>
    </location>
</feature>
<accession>A0AAV8S936</accession>
<dbReference type="AlphaFoldDB" id="A0AAV8S936"/>
<feature type="region of interest" description="Disordered" evidence="1">
    <location>
        <begin position="25"/>
        <end position="117"/>
    </location>
</feature>
<dbReference type="EMBL" id="JAIWQS010000012">
    <property type="protein sequence ID" value="KAJ8748553.1"/>
    <property type="molecule type" value="Genomic_DNA"/>
</dbReference>